<evidence type="ECO:0000256" key="1">
    <source>
        <dbReference type="SAM" id="Coils"/>
    </source>
</evidence>
<dbReference type="InterPro" id="IPR025542">
    <property type="entry name" value="YacH"/>
</dbReference>
<dbReference type="Proteomes" id="UP000245998">
    <property type="component" value="Unassembled WGS sequence"/>
</dbReference>
<dbReference type="Gene3D" id="4.10.860.10">
    <property type="entry name" value="UVR domain"/>
    <property type="match status" value="1"/>
</dbReference>
<evidence type="ECO:0000259" key="2">
    <source>
        <dbReference type="PROSITE" id="PS50151"/>
    </source>
</evidence>
<dbReference type="AlphaFoldDB" id="A0A2U1K7M1"/>
<dbReference type="GO" id="GO:0046870">
    <property type="term" value="F:cadmium ion binding"/>
    <property type="evidence" value="ECO:0007669"/>
    <property type="project" value="TreeGrafter"/>
</dbReference>
<evidence type="ECO:0000313" key="3">
    <source>
        <dbReference type="EMBL" id="PWA12983.1"/>
    </source>
</evidence>
<feature type="coiled-coil region" evidence="1">
    <location>
        <begin position="132"/>
        <end position="178"/>
    </location>
</feature>
<dbReference type="SUPFAM" id="SSF46600">
    <property type="entry name" value="C-terminal UvrC-binding domain of UvrB"/>
    <property type="match status" value="1"/>
</dbReference>
<proteinExistence type="predicted"/>
<keyword evidence="4" id="KW-1185">Reference proteome</keyword>
<dbReference type="InterPro" id="IPR001943">
    <property type="entry name" value="UVR_dom"/>
</dbReference>
<dbReference type="PANTHER" id="PTHR38430:SF1">
    <property type="entry name" value="PROTEIN-ARGININE KINASE ACTIVATOR PROTEIN"/>
    <property type="match status" value="1"/>
</dbReference>
<name>A0A2U1K7M1_9BACI</name>
<dbReference type="PIRSF" id="PIRSF015034">
    <property type="entry name" value="YacH"/>
    <property type="match status" value="1"/>
</dbReference>
<dbReference type="GO" id="GO:0008270">
    <property type="term" value="F:zinc ion binding"/>
    <property type="evidence" value="ECO:0007669"/>
    <property type="project" value="TreeGrafter"/>
</dbReference>
<dbReference type="GO" id="GO:1990169">
    <property type="term" value="P:stress response to copper ion"/>
    <property type="evidence" value="ECO:0007669"/>
    <property type="project" value="TreeGrafter"/>
</dbReference>
<dbReference type="PANTHER" id="PTHR38430">
    <property type="entry name" value="PROTEIN-ARGININE KINASE ACTIVATOR PROTEIN"/>
    <property type="match status" value="1"/>
</dbReference>
<evidence type="ECO:0000313" key="4">
    <source>
        <dbReference type="Proteomes" id="UP000245998"/>
    </source>
</evidence>
<dbReference type="GO" id="GO:0005507">
    <property type="term" value="F:copper ion binding"/>
    <property type="evidence" value="ECO:0007669"/>
    <property type="project" value="TreeGrafter"/>
</dbReference>
<dbReference type="GO" id="GO:1990170">
    <property type="term" value="P:stress response to cadmium ion"/>
    <property type="evidence" value="ECO:0007669"/>
    <property type="project" value="TreeGrafter"/>
</dbReference>
<keyword evidence="1" id="KW-0175">Coiled coil</keyword>
<feature type="domain" description="UVR" evidence="2">
    <location>
        <begin position="136"/>
        <end position="171"/>
    </location>
</feature>
<dbReference type="RefSeq" id="WP_116553537.1">
    <property type="nucleotide sequence ID" value="NZ_QCZG01000004.1"/>
</dbReference>
<dbReference type="OrthoDB" id="9788704at2"/>
<organism evidence="3 4">
    <name type="scientific">Pueribacillus theae</name>
    <dbReference type="NCBI Taxonomy" id="2171751"/>
    <lineage>
        <taxon>Bacteria</taxon>
        <taxon>Bacillati</taxon>
        <taxon>Bacillota</taxon>
        <taxon>Bacilli</taxon>
        <taxon>Bacillales</taxon>
        <taxon>Bacillaceae</taxon>
        <taxon>Pueribacillus</taxon>
    </lineage>
</organism>
<dbReference type="GO" id="GO:0050897">
    <property type="term" value="F:cobalt ion binding"/>
    <property type="evidence" value="ECO:0007669"/>
    <property type="project" value="TreeGrafter"/>
</dbReference>
<dbReference type="EMBL" id="QCZG01000004">
    <property type="protein sequence ID" value="PWA12983.1"/>
    <property type="molecule type" value="Genomic_DNA"/>
</dbReference>
<protein>
    <recommendedName>
        <fullName evidence="2">UVR domain-containing protein</fullName>
    </recommendedName>
</protein>
<sequence>MKCQDCKAQPATLHFTKIINGEKMETHLCENCAKNKSDALYGQNNFSIHQLLSGLLNFEHPIKQSQPNNFQVFHNLKCEKCGMTYEQFTKIGRFGCAHCYKTFDEKLDPLLKRVHSGNNTHSGKIPKRGGAKIHVRKRIQVLKNKMQNYIEQEEFEKAAEIRDELRSLENNYKNKKGE</sequence>
<reference evidence="3 4" key="1">
    <citation type="submission" date="2018-04" db="EMBL/GenBank/DDBJ databases">
        <title>Camelliibacillus theae gen. nov., sp. nov., isolated from Pu'er tea.</title>
        <authorList>
            <person name="Niu L."/>
        </authorList>
    </citation>
    <scope>NUCLEOTIDE SEQUENCE [LARGE SCALE GENOMIC DNA]</scope>
    <source>
        <strain evidence="3 4">T8</strain>
    </source>
</reference>
<dbReference type="InterPro" id="IPR036876">
    <property type="entry name" value="UVR_dom_sf"/>
</dbReference>
<gene>
    <name evidence="3" type="ORF">DCC39_03700</name>
</gene>
<comment type="caution">
    <text evidence="3">The sequence shown here is derived from an EMBL/GenBank/DDBJ whole genome shotgun (WGS) entry which is preliminary data.</text>
</comment>
<accession>A0A2U1K7M1</accession>
<dbReference type="PROSITE" id="PS50151">
    <property type="entry name" value="UVR"/>
    <property type="match status" value="1"/>
</dbReference>
<dbReference type="Pfam" id="PF02151">
    <property type="entry name" value="UVR"/>
    <property type="match status" value="1"/>
</dbReference>